<evidence type="ECO:0000313" key="2">
    <source>
        <dbReference type="EMBL" id="EFO65760.1"/>
    </source>
</evidence>
<comment type="caution">
    <text evidence="2">The sequence shown here is derived from an EMBL/GenBank/DDBJ whole genome shotgun (WGS) entry which is preliminary data.</text>
</comment>
<dbReference type="Proteomes" id="UP000008974">
    <property type="component" value="Unassembled WGS sequence"/>
</dbReference>
<feature type="compositionally biased region" description="Basic and acidic residues" evidence="1">
    <location>
        <begin position="225"/>
        <end position="242"/>
    </location>
</feature>
<evidence type="ECO:0000313" key="3">
    <source>
        <dbReference type="Proteomes" id="UP000008974"/>
    </source>
</evidence>
<sequence length="250" mass="28518">MPSYARQNTRSLVLLAILFPGYVFRLKNYTLRNFSFIYVMESASLHLSQLKVPAKVPLNKRLTNSSKVALAHPNSGSKDVKVPDQPESTRTIQREALKLAVHKQTLIRQVDLAESIIQSVDILRIKLEGLRTHVFHEDELSLNSETLKYEANIQKESASIEEQVLNVLERRVSEYEALVMKLGDRSNRLVSLYYETKDLAAQLNDSNANLIKRHVAESTQGLESEMEHRKSGDKQPRHDGKRSVKKSIKQ</sequence>
<dbReference type="OMA" id="FIYAMES"/>
<protein>
    <submittedName>
        <fullName evidence="2">Uncharacterized protein</fullName>
    </submittedName>
</protein>
<accession>E1EVK4</accession>
<proteinExistence type="predicted"/>
<gene>
    <name evidence="2" type="ORF">GLP15_2773</name>
</gene>
<evidence type="ECO:0000256" key="1">
    <source>
        <dbReference type="SAM" id="MobiDB-lite"/>
    </source>
</evidence>
<feature type="region of interest" description="Disordered" evidence="1">
    <location>
        <begin position="219"/>
        <end position="250"/>
    </location>
</feature>
<reference evidence="2 3" key="1">
    <citation type="journal article" date="2010" name="BMC Genomics">
        <title>Genome analysis and comparative genomics of a Giardia intestinalis assemblage E isolate.</title>
        <authorList>
            <person name="Jerlstrom-Hultqvist J."/>
            <person name="Franzen O."/>
            <person name="Ankarklev J."/>
            <person name="Xu F."/>
            <person name="Nohynkova E."/>
            <person name="Andersson J.O."/>
            <person name="Svard S.G."/>
            <person name="Andersson B."/>
        </authorList>
    </citation>
    <scope>NUCLEOTIDE SEQUENCE [LARGE SCALE GENOMIC DNA]</scope>
    <source>
        <strain evidence="2 3">P15</strain>
    </source>
</reference>
<organism evidence="2 3">
    <name type="scientific">Giardia intestinalis (strain P15)</name>
    <name type="common">Giardia lamblia</name>
    <dbReference type="NCBI Taxonomy" id="658858"/>
    <lineage>
        <taxon>Eukaryota</taxon>
        <taxon>Metamonada</taxon>
        <taxon>Diplomonadida</taxon>
        <taxon>Hexamitidae</taxon>
        <taxon>Giardiinae</taxon>
        <taxon>Giardia</taxon>
    </lineage>
</organism>
<dbReference type="AlphaFoldDB" id="E1EVK4"/>
<name>E1EVK4_GIAIA</name>
<dbReference type="VEuPathDB" id="GiardiaDB:GLP15_2773"/>
<dbReference type="OrthoDB" id="10259046at2759"/>
<dbReference type="EMBL" id="ACVC01000005">
    <property type="protein sequence ID" value="EFO65760.1"/>
    <property type="molecule type" value="Genomic_DNA"/>
</dbReference>